<sequence>MAGKKSYIRDSATQLSKIKQRNRVAEEAQRNRTCSLFNNSYYGCVVLLCHEPMEVWRYESVMYGTNESERGIEGRRGIDDRQSTKEETMIEAYSVEARRRIEASGMAFRFHRVSHGVRLLSNGKLK</sequence>
<accession>A0A5N6N8Z1</accession>
<gene>
    <name evidence="1" type="ORF">E3N88_25947</name>
</gene>
<organism evidence="1 2">
    <name type="scientific">Mikania micrantha</name>
    <name type="common">bitter vine</name>
    <dbReference type="NCBI Taxonomy" id="192012"/>
    <lineage>
        <taxon>Eukaryota</taxon>
        <taxon>Viridiplantae</taxon>
        <taxon>Streptophyta</taxon>
        <taxon>Embryophyta</taxon>
        <taxon>Tracheophyta</taxon>
        <taxon>Spermatophyta</taxon>
        <taxon>Magnoliopsida</taxon>
        <taxon>eudicotyledons</taxon>
        <taxon>Gunneridae</taxon>
        <taxon>Pentapetalae</taxon>
        <taxon>asterids</taxon>
        <taxon>campanulids</taxon>
        <taxon>Asterales</taxon>
        <taxon>Asteraceae</taxon>
        <taxon>Asteroideae</taxon>
        <taxon>Heliantheae alliance</taxon>
        <taxon>Eupatorieae</taxon>
        <taxon>Mikania</taxon>
    </lineage>
</organism>
<name>A0A5N6N8Z1_9ASTR</name>
<reference evidence="1 2" key="1">
    <citation type="submission" date="2019-05" db="EMBL/GenBank/DDBJ databases">
        <title>Mikania micrantha, genome provides insights into the molecular mechanism of rapid growth.</title>
        <authorList>
            <person name="Liu B."/>
        </authorList>
    </citation>
    <scope>NUCLEOTIDE SEQUENCE [LARGE SCALE GENOMIC DNA]</scope>
    <source>
        <strain evidence="1">NLD-2019</strain>
        <tissue evidence="1">Leaf</tissue>
    </source>
</reference>
<dbReference type="EMBL" id="SZYD01000013">
    <property type="protein sequence ID" value="KAD4385778.1"/>
    <property type="molecule type" value="Genomic_DNA"/>
</dbReference>
<protein>
    <submittedName>
        <fullName evidence="1">Uncharacterized protein</fullName>
    </submittedName>
</protein>
<comment type="caution">
    <text evidence="1">The sequence shown here is derived from an EMBL/GenBank/DDBJ whole genome shotgun (WGS) entry which is preliminary data.</text>
</comment>
<evidence type="ECO:0000313" key="2">
    <source>
        <dbReference type="Proteomes" id="UP000326396"/>
    </source>
</evidence>
<dbReference type="Proteomes" id="UP000326396">
    <property type="component" value="Linkage Group LG3"/>
</dbReference>
<evidence type="ECO:0000313" key="1">
    <source>
        <dbReference type="EMBL" id="KAD4385778.1"/>
    </source>
</evidence>
<proteinExistence type="predicted"/>
<keyword evidence="2" id="KW-1185">Reference proteome</keyword>
<dbReference type="AlphaFoldDB" id="A0A5N6N8Z1"/>